<proteinExistence type="predicted"/>
<evidence type="ECO:0000256" key="5">
    <source>
        <dbReference type="ARBA" id="ARBA00023235"/>
    </source>
</evidence>
<dbReference type="InterPro" id="IPR000297">
    <property type="entry name" value="PPIase_PpiC"/>
</dbReference>
<reference evidence="9 10" key="1">
    <citation type="journal article" date="2016" name="Front. Microbiol.">
        <title>Fuerstia marisgermanicae gen. nov., sp. nov., an Unusual Member of the Phylum Planctomycetes from the German Wadden Sea.</title>
        <authorList>
            <person name="Kohn T."/>
            <person name="Heuer A."/>
            <person name="Jogler M."/>
            <person name="Vollmers J."/>
            <person name="Boedeker C."/>
            <person name="Bunk B."/>
            <person name="Rast P."/>
            <person name="Borchert D."/>
            <person name="Glockner I."/>
            <person name="Freese H.M."/>
            <person name="Klenk H.P."/>
            <person name="Overmann J."/>
            <person name="Kaster A.K."/>
            <person name="Rohde M."/>
            <person name="Wiegand S."/>
            <person name="Jogler C."/>
        </authorList>
    </citation>
    <scope>NUCLEOTIDE SEQUENCE [LARGE SCALE GENOMIC DNA]</scope>
    <source>
        <strain evidence="9 10">NH11</strain>
    </source>
</reference>
<dbReference type="AlphaFoldDB" id="A0A1P8WHH4"/>
<keyword evidence="7" id="KW-0812">Transmembrane</keyword>
<dbReference type="PANTHER" id="PTHR47245:SF1">
    <property type="entry name" value="FOLDASE PROTEIN PRSA"/>
    <property type="match status" value="1"/>
</dbReference>
<evidence type="ECO:0000256" key="7">
    <source>
        <dbReference type="SAM" id="Phobius"/>
    </source>
</evidence>
<accession>A0A1P8WHH4</accession>
<dbReference type="InterPro" id="IPR046357">
    <property type="entry name" value="PPIase_dom_sf"/>
</dbReference>
<dbReference type="Gene3D" id="1.10.4030.10">
    <property type="entry name" value="Porin chaperone SurA, peptide-binding domain"/>
    <property type="match status" value="1"/>
</dbReference>
<gene>
    <name evidence="9" type="primary">prsA</name>
    <name evidence="9" type="ORF">Fuma_03120</name>
</gene>
<dbReference type="InterPro" id="IPR027304">
    <property type="entry name" value="Trigger_fact/SurA_dom_sf"/>
</dbReference>
<keyword evidence="7" id="KW-1133">Transmembrane helix</keyword>
<evidence type="ECO:0000256" key="6">
    <source>
        <dbReference type="PROSITE-ProRule" id="PRU00278"/>
    </source>
</evidence>
<dbReference type="KEGG" id="fmr:Fuma_03120"/>
<dbReference type="SUPFAM" id="SSF54534">
    <property type="entry name" value="FKBP-like"/>
    <property type="match status" value="1"/>
</dbReference>
<evidence type="ECO:0000256" key="1">
    <source>
        <dbReference type="ARBA" id="ARBA00000971"/>
    </source>
</evidence>
<evidence type="ECO:0000256" key="3">
    <source>
        <dbReference type="ARBA" id="ARBA00022729"/>
    </source>
</evidence>
<dbReference type="InterPro" id="IPR050245">
    <property type="entry name" value="PrsA_foldase"/>
</dbReference>
<feature type="transmembrane region" description="Helical" evidence="7">
    <location>
        <begin position="84"/>
        <end position="105"/>
    </location>
</feature>
<evidence type="ECO:0000259" key="8">
    <source>
        <dbReference type="PROSITE" id="PS50198"/>
    </source>
</evidence>
<evidence type="ECO:0000313" key="10">
    <source>
        <dbReference type="Proteomes" id="UP000187735"/>
    </source>
</evidence>
<comment type="catalytic activity">
    <reaction evidence="1">
        <text>[protein]-peptidylproline (omega=180) = [protein]-peptidylproline (omega=0)</text>
        <dbReference type="Rhea" id="RHEA:16237"/>
        <dbReference type="Rhea" id="RHEA-COMP:10747"/>
        <dbReference type="Rhea" id="RHEA-COMP:10748"/>
        <dbReference type="ChEBI" id="CHEBI:83833"/>
        <dbReference type="ChEBI" id="CHEBI:83834"/>
        <dbReference type="EC" id="5.2.1.8"/>
    </reaction>
</comment>
<organism evidence="9 10">
    <name type="scientific">Fuerstiella marisgermanici</name>
    <dbReference type="NCBI Taxonomy" id="1891926"/>
    <lineage>
        <taxon>Bacteria</taxon>
        <taxon>Pseudomonadati</taxon>
        <taxon>Planctomycetota</taxon>
        <taxon>Planctomycetia</taxon>
        <taxon>Planctomycetales</taxon>
        <taxon>Planctomycetaceae</taxon>
        <taxon>Fuerstiella</taxon>
    </lineage>
</organism>
<keyword evidence="7" id="KW-0472">Membrane</keyword>
<dbReference type="Gene3D" id="3.10.50.40">
    <property type="match status" value="1"/>
</dbReference>
<feature type="transmembrane region" description="Helical" evidence="7">
    <location>
        <begin position="39"/>
        <end position="63"/>
    </location>
</feature>
<sequence length="420" mass="46656">MKADRDSEKQNLTQIRKIAYKSAISSKHQAIQPLSNKPLYFLTFTRLTPLFVITNICGATIAAPGAPVMQDAFKKTKTGRGNRFTTLISGTLIAVLAGAIGMQVARVKDGKAAEQVGQQGIGTARVEGAEKPVGRVNGQAITYDELAQECVERHGKEVLENVINRTLIQQACAEGGVSVSAAEVNQEIARISKKFGLPQDQWEKMLQAERGLSPIQYRRDVIWPMLALKKLAGQDIQITREKLEQAWEDTYGPRVKARMMVLDNIRRATEVWERVDKNPDEFEDLARDFSVETHSRALGGTIPPIRRYSGAHPKIREAAFKLKEMNEISGVIQVDVNQYVILKYEGRTEPIEHDPKDVQASLTTQLREQEEQKLVGSAFENLKKKARIDNLLTGETHHPVSQTSGTADAGALVEPAIEIR</sequence>
<dbReference type="SUPFAM" id="SSF109998">
    <property type="entry name" value="Triger factor/SurA peptide-binding domain-like"/>
    <property type="match status" value="1"/>
</dbReference>
<dbReference type="EMBL" id="CP017641">
    <property type="protein sequence ID" value="APZ93502.1"/>
    <property type="molecule type" value="Genomic_DNA"/>
</dbReference>
<protein>
    <recommendedName>
        <fullName evidence="2">peptidylprolyl isomerase</fullName>
        <ecNumber evidence="2">5.2.1.8</ecNumber>
    </recommendedName>
</protein>
<dbReference type="GO" id="GO:0003755">
    <property type="term" value="F:peptidyl-prolyl cis-trans isomerase activity"/>
    <property type="evidence" value="ECO:0007669"/>
    <property type="project" value="UniProtKB-KW"/>
</dbReference>
<dbReference type="STRING" id="1891926.Fuma_03120"/>
<dbReference type="EC" id="5.2.1.8" evidence="2"/>
<evidence type="ECO:0000256" key="2">
    <source>
        <dbReference type="ARBA" id="ARBA00013194"/>
    </source>
</evidence>
<keyword evidence="3" id="KW-0732">Signal</keyword>
<dbReference type="Pfam" id="PF00639">
    <property type="entry name" value="Rotamase"/>
    <property type="match status" value="1"/>
</dbReference>
<name>A0A1P8WHH4_9PLAN</name>
<keyword evidence="5 6" id="KW-0413">Isomerase</keyword>
<evidence type="ECO:0000256" key="4">
    <source>
        <dbReference type="ARBA" id="ARBA00023110"/>
    </source>
</evidence>
<keyword evidence="4 6" id="KW-0697">Rotamase</keyword>
<dbReference type="Pfam" id="PF13624">
    <property type="entry name" value="SurA_N_3"/>
    <property type="match status" value="1"/>
</dbReference>
<dbReference type="Proteomes" id="UP000187735">
    <property type="component" value="Chromosome"/>
</dbReference>
<feature type="domain" description="PpiC" evidence="8">
    <location>
        <begin position="252"/>
        <end position="345"/>
    </location>
</feature>
<keyword evidence="10" id="KW-1185">Reference proteome</keyword>
<evidence type="ECO:0000313" key="9">
    <source>
        <dbReference type="EMBL" id="APZ93502.1"/>
    </source>
</evidence>
<dbReference type="PROSITE" id="PS50198">
    <property type="entry name" value="PPIC_PPIASE_2"/>
    <property type="match status" value="1"/>
</dbReference>
<dbReference type="PANTHER" id="PTHR47245">
    <property type="entry name" value="PEPTIDYLPROLYL ISOMERASE"/>
    <property type="match status" value="1"/>
</dbReference>